<gene>
    <name evidence="2" type="ORF">ETX26_08880</name>
</gene>
<name>A0A4Q2KLM6_9SPHN</name>
<dbReference type="RefSeq" id="WP_129524356.1">
    <property type="nucleotide sequence ID" value="NZ_SDPV01000002.1"/>
</dbReference>
<sequence>MMTVGSRMRQIGWAVVLSICLAGFVVLTFRVNAVKSQVRLAERQIIALERENLLLETEFETRANQQQLANWNRVEFGYQAPRADQFLDNERELAALGLPRAIGGPEPIRVARAPAAETASFPRMVSPVAGHSAPAEDDHPEGEAVVSTRSLADRLSGTVAFETAFAEFSE</sequence>
<dbReference type="OrthoDB" id="7391128at2"/>
<dbReference type="EMBL" id="SDPV01000002">
    <property type="protein sequence ID" value="RXZ64041.1"/>
    <property type="molecule type" value="Genomic_DNA"/>
</dbReference>
<evidence type="ECO:0000256" key="1">
    <source>
        <dbReference type="SAM" id="Coils"/>
    </source>
</evidence>
<accession>A0A4Q2KLM6</accession>
<evidence type="ECO:0000313" key="2">
    <source>
        <dbReference type="EMBL" id="RXZ64041.1"/>
    </source>
</evidence>
<reference evidence="2 3" key="1">
    <citation type="submission" date="2019-01" db="EMBL/GenBank/DDBJ databases">
        <title>Altererythrobacter rhizovicinus sp. nov., isolated from the rhizosphere soil of Haloxylon ammodendron.</title>
        <authorList>
            <person name="Li H.-P."/>
            <person name="Gou J.-Y."/>
            <person name="Yao D."/>
            <person name="Han Q.-Q."/>
            <person name="Shao K.-Z."/>
            <person name="Zhao Q."/>
            <person name="Zhang J.-L."/>
        </authorList>
    </citation>
    <scope>NUCLEOTIDE SEQUENCE [LARGE SCALE GENOMIC DNA]</scope>
    <source>
        <strain evidence="2 3">AY-3R</strain>
    </source>
</reference>
<keyword evidence="3" id="KW-1185">Reference proteome</keyword>
<feature type="coiled-coil region" evidence="1">
    <location>
        <begin position="31"/>
        <end position="58"/>
    </location>
</feature>
<evidence type="ECO:0000313" key="3">
    <source>
        <dbReference type="Proteomes" id="UP000293623"/>
    </source>
</evidence>
<keyword evidence="1" id="KW-0175">Coiled coil</keyword>
<comment type="caution">
    <text evidence="2">The sequence shown here is derived from an EMBL/GenBank/DDBJ whole genome shotgun (WGS) entry which is preliminary data.</text>
</comment>
<protein>
    <submittedName>
        <fullName evidence="2">Uncharacterized protein</fullName>
    </submittedName>
</protein>
<dbReference type="AlphaFoldDB" id="A0A4Q2KLM6"/>
<organism evidence="2 3">
    <name type="scientific">Pelagerythrobacter rhizovicinus</name>
    <dbReference type="NCBI Taxonomy" id="2268576"/>
    <lineage>
        <taxon>Bacteria</taxon>
        <taxon>Pseudomonadati</taxon>
        <taxon>Pseudomonadota</taxon>
        <taxon>Alphaproteobacteria</taxon>
        <taxon>Sphingomonadales</taxon>
        <taxon>Erythrobacteraceae</taxon>
        <taxon>Pelagerythrobacter</taxon>
    </lineage>
</organism>
<proteinExistence type="predicted"/>
<dbReference type="Proteomes" id="UP000293623">
    <property type="component" value="Unassembled WGS sequence"/>
</dbReference>